<evidence type="ECO:0000256" key="1">
    <source>
        <dbReference type="SAM" id="MobiDB-lite"/>
    </source>
</evidence>
<reference evidence="2 3" key="2">
    <citation type="submission" date="2020-03" db="EMBL/GenBank/DDBJ databases">
        <authorList>
            <person name="Ichikawa N."/>
            <person name="Kimura A."/>
            <person name="Kitahashi Y."/>
            <person name="Uohara A."/>
        </authorList>
    </citation>
    <scope>NUCLEOTIDE SEQUENCE [LARGE SCALE GENOMIC DNA]</scope>
    <source>
        <strain evidence="2 3">NBRC 108639</strain>
    </source>
</reference>
<feature type="region of interest" description="Disordered" evidence="1">
    <location>
        <begin position="1"/>
        <end position="64"/>
    </location>
</feature>
<comment type="caution">
    <text evidence="2">The sequence shown here is derived from an EMBL/GenBank/DDBJ whole genome shotgun (WGS) entry which is preliminary data.</text>
</comment>
<accession>A0A6V8K481</accession>
<dbReference type="AlphaFoldDB" id="A0A6V8K481"/>
<organism evidence="2 3">
    <name type="scientific">Phytohabitans houttuyneae</name>
    <dbReference type="NCBI Taxonomy" id="1076126"/>
    <lineage>
        <taxon>Bacteria</taxon>
        <taxon>Bacillati</taxon>
        <taxon>Actinomycetota</taxon>
        <taxon>Actinomycetes</taxon>
        <taxon>Micromonosporales</taxon>
        <taxon>Micromonosporaceae</taxon>
    </lineage>
</organism>
<evidence type="ECO:0000313" key="3">
    <source>
        <dbReference type="Proteomes" id="UP000482800"/>
    </source>
</evidence>
<evidence type="ECO:0000313" key="2">
    <source>
        <dbReference type="EMBL" id="GFJ76979.1"/>
    </source>
</evidence>
<reference evidence="2 3" key="1">
    <citation type="submission" date="2020-03" db="EMBL/GenBank/DDBJ databases">
        <title>Whole genome shotgun sequence of Phytohabitans houttuyneae NBRC 108639.</title>
        <authorList>
            <person name="Komaki H."/>
            <person name="Tamura T."/>
        </authorList>
    </citation>
    <scope>NUCLEOTIDE SEQUENCE [LARGE SCALE GENOMIC DNA]</scope>
    <source>
        <strain evidence="2 3">NBRC 108639</strain>
    </source>
</reference>
<gene>
    <name evidence="2" type="ORF">Phou_011590</name>
</gene>
<keyword evidence="3" id="KW-1185">Reference proteome</keyword>
<dbReference type="Proteomes" id="UP000482800">
    <property type="component" value="Unassembled WGS sequence"/>
</dbReference>
<feature type="compositionally biased region" description="Polar residues" evidence="1">
    <location>
        <begin position="32"/>
        <end position="45"/>
    </location>
</feature>
<proteinExistence type="predicted"/>
<name>A0A6V8K481_9ACTN</name>
<sequence>MQPTPMPGSEHSDTETTAAIPVVPSGLLPGQRQPSEQTSAINEATTEIPIIVPRDRAEDAPLPR</sequence>
<feature type="compositionally biased region" description="Basic and acidic residues" evidence="1">
    <location>
        <begin position="53"/>
        <end position="64"/>
    </location>
</feature>
<protein>
    <submittedName>
        <fullName evidence="2">Uncharacterized protein</fullName>
    </submittedName>
</protein>
<dbReference type="EMBL" id="BLPF01000001">
    <property type="protein sequence ID" value="GFJ76979.1"/>
    <property type="molecule type" value="Genomic_DNA"/>
</dbReference>